<keyword evidence="2" id="KW-0472">Membrane</keyword>
<feature type="region of interest" description="Disordered" evidence="1">
    <location>
        <begin position="207"/>
        <end position="267"/>
    </location>
</feature>
<feature type="region of interest" description="Disordered" evidence="1">
    <location>
        <begin position="150"/>
        <end position="179"/>
    </location>
</feature>
<evidence type="ECO:0000256" key="2">
    <source>
        <dbReference type="SAM" id="Phobius"/>
    </source>
</evidence>
<protein>
    <submittedName>
        <fullName evidence="3">DUF459 domain-containing protein</fullName>
    </submittedName>
</protein>
<dbReference type="RefSeq" id="WP_166915175.1">
    <property type="nucleotide sequence ID" value="NZ_CP050253.1"/>
</dbReference>
<dbReference type="Pfam" id="PF04311">
    <property type="entry name" value="DUF459"/>
    <property type="match status" value="1"/>
</dbReference>
<dbReference type="CDD" id="cd01829">
    <property type="entry name" value="SGNH_hydrolase_peri2"/>
    <property type="match status" value="1"/>
</dbReference>
<dbReference type="SUPFAM" id="SSF52266">
    <property type="entry name" value="SGNH hydrolase"/>
    <property type="match status" value="1"/>
</dbReference>
<feature type="compositionally biased region" description="Basic and acidic residues" evidence="1">
    <location>
        <begin position="234"/>
        <end position="254"/>
    </location>
</feature>
<gene>
    <name evidence="3" type="ORF">IPMB12_03980</name>
</gene>
<keyword evidence="4" id="KW-1185">Reference proteome</keyword>
<sequence>MNRSVLKIGYVILVTLIGLMFLYQRSVELYWQQTYHKSSPFYVLWQNSVLSVGEDITDALTQEEERQIALVSHWQDELVHIFNYGETIETTEQEESEPVQQIVVQTDEKPAGQVRTVHPETTIAEPKPAVNITQTHSEAVSAKPITKPEIKPVTETEHQSATSAATAKSELKPDEQPPAKIVEAVPQVIKQPVAITRLDIKPLVESDTKTEPVVKPTTKPEVKPQAKPQVTTEIKPEVQTEISTEVKPEPEPKPKPAPRPNETVQHKPPANLITHNAEIQPAEPIIITSKDKIFFAGDSLMQGVAPRVKRSLYQQYKIESLDLSKQSTGLSYPRSFNWPKVIEETLDSDETIKVLVMFLGPNDPWNFPVSGRSDYLVFKSEQWEATYRYRIDRILEAAQSHNVQVIWLGVPCMRKPKLHNDMLYLNSLYRAEVEKFNQHYIPTSELLGCSDEGYANFVTRDKDSIKVRIDDGIHFTVPGQRILVEKVLEQLTVNTVSEEVVNVQ</sequence>
<dbReference type="InterPro" id="IPR007407">
    <property type="entry name" value="DUF459"/>
</dbReference>
<dbReference type="InterPro" id="IPR036514">
    <property type="entry name" value="SGNH_hydro_sf"/>
</dbReference>
<dbReference type="Proteomes" id="UP000501168">
    <property type="component" value="Chromosome"/>
</dbReference>
<evidence type="ECO:0000313" key="4">
    <source>
        <dbReference type="Proteomes" id="UP000501168"/>
    </source>
</evidence>
<evidence type="ECO:0000256" key="1">
    <source>
        <dbReference type="SAM" id="MobiDB-lite"/>
    </source>
</evidence>
<evidence type="ECO:0000313" key="3">
    <source>
        <dbReference type="EMBL" id="QIQ20915.1"/>
    </source>
</evidence>
<feature type="compositionally biased region" description="Basic and acidic residues" evidence="1">
    <location>
        <begin position="207"/>
        <end position="224"/>
    </location>
</feature>
<dbReference type="EMBL" id="CP050253">
    <property type="protein sequence ID" value="QIQ20915.1"/>
    <property type="molecule type" value="Genomic_DNA"/>
</dbReference>
<organism evidence="3 4">
    <name type="scientific">Zophobihabitans entericus</name>
    <dbReference type="NCBI Taxonomy" id="1635327"/>
    <lineage>
        <taxon>Bacteria</taxon>
        <taxon>Pseudomonadati</taxon>
        <taxon>Pseudomonadota</taxon>
        <taxon>Gammaproteobacteria</taxon>
        <taxon>Orbales</taxon>
        <taxon>Orbaceae</taxon>
        <taxon>Zophobihabitans</taxon>
    </lineage>
</organism>
<keyword evidence="2" id="KW-1133">Transmembrane helix</keyword>
<accession>A0A6G9I9K8</accession>
<dbReference type="InParanoid" id="A0A6G9I9K8"/>
<dbReference type="Gene3D" id="3.40.50.1110">
    <property type="entry name" value="SGNH hydrolase"/>
    <property type="match status" value="1"/>
</dbReference>
<dbReference type="KEGG" id="orb:IPMB12_03980"/>
<feature type="transmembrane region" description="Helical" evidence="2">
    <location>
        <begin position="6"/>
        <end position="23"/>
    </location>
</feature>
<keyword evidence="2" id="KW-0812">Transmembrane</keyword>
<dbReference type="GO" id="GO:0016788">
    <property type="term" value="F:hydrolase activity, acting on ester bonds"/>
    <property type="evidence" value="ECO:0007669"/>
    <property type="project" value="UniProtKB-ARBA"/>
</dbReference>
<name>A0A6G9I9K8_9GAMM</name>
<proteinExistence type="predicted"/>
<reference evidence="3 4" key="1">
    <citation type="submission" date="2020-03" db="EMBL/GenBank/DDBJ databases">
        <title>Complete genome sequence of Orbus sp. IPMB12 (BCRC 80908).</title>
        <authorList>
            <person name="Lo W.-S."/>
            <person name="Chang T.-H."/>
            <person name="Kuo C.-H."/>
        </authorList>
    </citation>
    <scope>NUCLEOTIDE SEQUENCE [LARGE SCALE GENOMIC DNA]</scope>
    <source>
        <strain evidence="3 4">IPMB12</strain>
    </source>
</reference>
<dbReference type="AlphaFoldDB" id="A0A6G9I9K8"/>